<feature type="transmembrane region" description="Helical" evidence="1">
    <location>
        <begin position="34"/>
        <end position="51"/>
    </location>
</feature>
<dbReference type="InterPro" id="IPR027417">
    <property type="entry name" value="P-loop_NTPase"/>
</dbReference>
<evidence type="ECO:0000313" key="2">
    <source>
        <dbReference type="EMBL" id="CAD9604495.1"/>
    </source>
</evidence>
<keyword evidence="1" id="KW-0812">Transmembrane</keyword>
<gene>
    <name evidence="2" type="ORF">LDAN0321_LOCUS17813</name>
</gene>
<keyword evidence="1" id="KW-0472">Membrane</keyword>
<name>A0A7S2LH81_9STRA</name>
<organism evidence="2">
    <name type="scientific">Leptocylindrus danicus</name>
    <dbReference type="NCBI Taxonomy" id="163516"/>
    <lineage>
        <taxon>Eukaryota</taxon>
        <taxon>Sar</taxon>
        <taxon>Stramenopiles</taxon>
        <taxon>Ochrophyta</taxon>
        <taxon>Bacillariophyta</taxon>
        <taxon>Coscinodiscophyceae</taxon>
        <taxon>Chaetocerotophycidae</taxon>
        <taxon>Leptocylindrales</taxon>
        <taxon>Leptocylindraceae</taxon>
        <taxon>Leptocylindrus</taxon>
    </lineage>
</organism>
<sequence>MSESNPYKKKKKKTSTNLSVFVSGARRFILKNRWTIFIICSVLLIMYSMVYTSQTLQSSSLGNYDVFHMADYIDNRPRLILHIGPHKTGSTSIQCTLTHYQNILKEDSYFYIGKKPAEARCPGVMLNENAVDHDLSVAFQRNMNKLSKKKHLSNVIDKFSASLDSHFRKGENVIISIEEFANMSESGSWQLLYNDLKRWDVRVVITYRHYFEWLLSAYNSMHKPLPRRKNTMKWPNDGNYGGFYIPTFAAYFDKVLEGDSVSSDGVYFRESRPIVDTFVTPARAVREAKKYFSNVDVMNMKDGDVVENFICSLPGADRSCSEIHQSQKLFDVANPSVPLHFDMLAMAAYDLGLVDKSNEDFTRENVRNELMLSLPSEDDFPLQCLSKEKELMLLEMSQTDEQSVGLFSAPGGSDDHEETFRQAVEKKKICSIDTAVFLRDEKWRKFFAGRFVERSE</sequence>
<protein>
    <submittedName>
        <fullName evidence="2">Uncharacterized protein</fullName>
    </submittedName>
</protein>
<proteinExistence type="predicted"/>
<accession>A0A7S2LH81</accession>
<keyword evidence="1" id="KW-1133">Transmembrane helix</keyword>
<dbReference type="SUPFAM" id="SSF52540">
    <property type="entry name" value="P-loop containing nucleoside triphosphate hydrolases"/>
    <property type="match status" value="1"/>
</dbReference>
<dbReference type="EMBL" id="HBGY01028798">
    <property type="protein sequence ID" value="CAD9604495.1"/>
    <property type="molecule type" value="Transcribed_RNA"/>
</dbReference>
<reference evidence="2" key="1">
    <citation type="submission" date="2021-01" db="EMBL/GenBank/DDBJ databases">
        <authorList>
            <person name="Corre E."/>
            <person name="Pelletier E."/>
            <person name="Niang G."/>
            <person name="Scheremetjew M."/>
            <person name="Finn R."/>
            <person name="Kale V."/>
            <person name="Holt S."/>
            <person name="Cochrane G."/>
            <person name="Meng A."/>
            <person name="Brown T."/>
            <person name="Cohen L."/>
        </authorList>
    </citation>
    <scope>NUCLEOTIDE SEQUENCE</scope>
    <source>
        <strain evidence="2">B650</strain>
    </source>
</reference>
<evidence type="ECO:0000256" key="1">
    <source>
        <dbReference type="SAM" id="Phobius"/>
    </source>
</evidence>
<dbReference type="AlphaFoldDB" id="A0A7S2LH81"/>